<dbReference type="PANTHER" id="PTHR41386:SF1">
    <property type="entry name" value="MEMBRANE PROTEIN"/>
    <property type="match status" value="1"/>
</dbReference>
<organism evidence="2 3">
    <name type="scientific">Pedobacter cryoconitis</name>
    <dbReference type="NCBI Taxonomy" id="188932"/>
    <lineage>
        <taxon>Bacteria</taxon>
        <taxon>Pseudomonadati</taxon>
        <taxon>Bacteroidota</taxon>
        <taxon>Sphingobacteriia</taxon>
        <taxon>Sphingobacteriales</taxon>
        <taxon>Sphingobacteriaceae</taxon>
        <taxon>Pedobacter</taxon>
    </lineage>
</organism>
<dbReference type="Pfam" id="PF06210">
    <property type="entry name" value="DUF1003"/>
    <property type="match status" value="1"/>
</dbReference>
<comment type="caution">
    <text evidence="2">The sequence shown here is derived from an EMBL/GenBank/DDBJ whole genome shotgun (WGS) entry which is preliminary data.</text>
</comment>
<evidence type="ECO:0000313" key="2">
    <source>
        <dbReference type="EMBL" id="MBB5638129.1"/>
    </source>
</evidence>
<protein>
    <submittedName>
        <fullName evidence="2">Putative membrane protein</fullName>
    </submittedName>
</protein>
<keyword evidence="1" id="KW-1133">Transmembrane helix</keyword>
<feature type="transmembrane region" description="Helical" evidence="1">
    <location>
        <begin position="28"/>
        <end position="53"/>
    </location>
</feature>
<dbReference type="AlphaFoldDB" id="A0A7W8ZQ38"/>
<evidence type="ECO:0000313" key="3">
    <source>
        <dbReference type="Proteomes" id="UP000537204"/>
    </source>
</evidence>
<name>A0A7W8ZQ38_9SPHI</name>
<proteinExistence type="predicted"/>
<keyword evidence="1" id="KW-0812">Transmembrane</keyword>
<keyword evidence="1" id="KW-0472">Membrane</keyword>
<evidence type="ECO:0000256" key="1">
    <source>
        <dbReference type="SAM" id="Phobius"/>
    </source>
</evidence>
<sequence length="164" mass="19248">MDKLTKEKPDLKNFQNDQMISKKKSDRFSFLITNTFGSIVFLFICILFFVIWICWNLGLLPSLKVFDPFPFQALEMVVSIFAVILSVTVLISQKRQARMESIRQQVEFEVNIHAEKEITKMLEMLHDIQKKLGIDHNDTEQLERMKEELDIEKLHEQAKQGGKD</sequence>
<accession>A0A7W8ZQ38</accession>
<gene>
    <name evidence="2" type="ORF">HDE68_004055</name>
</gene>
<dbReference type="PANTHER" id="PTHR41386">
    <property type="entry name" value="INTEGRAL MEMBRANE PROTEIN-RELATED"/>
    <property type="match status" value="1"/>
</dbReference>
<feature type="transmembrane region" description="Helical" evidence="1">
    <location>
        <begin position="73"/>
        <end position="91"/>
    </location>
</feature>
<dbReference type="EMBL" id="JACHCE010000007">
    <property type="protein sequence ID" value="MBB5638129.1"/>
    <property type="molecule type" value="Genomic_DNA"/>
</dbReference>
<dbReference type="InterPro" id="IPR010406">
    <property type="entry name" value="DUF1003"/>
</dbReference>
<dbReference type="RefSeq" id="WP_183883970.1">
    <property type="nucleotide sequence ID" value="NZ_JACHCE010000007.1"/>
</dbReference>
<dbReference type="Proteomes" id="UP000537204">
    <property type="component" value="Unassembled WGS sequence"/>
</dbReference>
<reference evidence="2 3" key="1">
    <citation type="submission" date="2020-08" db="EMBL/GenBank/DDBJ databases">
        <title>Genomic Encyclopedia of Type Strains, Phase IV (KMG-V): Genome sequencing to study the core and pangenomes of soil and plant-associated prokaryotes.</title>
        <authorList>
            <person name="Whitman W."/>
        </authorList>
    </citation>
    <scope>NUCLEOTIDE SEQUENCE [LARGE SCALE GENOMIC DNA]</scope>
    <source>
        <strain evidence="2 3">S3M1</strain>
    </source>
</reference>